<feature type="non-terminal residue" evidence="5">
    <location>
        <position position="1131"/>
    </location>
</feature>
<dbReference type="HOGENOM" id="CLU_001195_0_0_1"/>
<dbReference type="InterPro" id="IPR032174">
    <property type="entry name" value="Aquarius_N"/>
</dbReference>
<reference evidence="5 6" key="2">
    <citation type="journal article" date="2008" name="Nature">
        <title>The Phaeodactylum genome reveals the evolutionary history of diatom genomes.</title>
        <authorList>
            <person name="Bowler C."/>
            <person name="Allen A.E."/>
            <person name="Badger J.H."/>
            <person name="Grimwood J."/>
            <person name="Jabbari K."/>
            <person name="Kuo A."/>
            <person name="Maheswari U."/>
            <person name="Martens C."/>
            <person name="Maumus F."/>
            <person name="Otillar R.P."/>
            <person name="Rayko E."/>
            <person name="Salamov A."/>
            <person name="Vandepoele K."/>
            <person name="Beszteri B."/>
            <person name="Gruber A."/>
            <person name="Heijde M."/>
            <person name="Katinka M."/>
            <person name="Mock T."/>
            <person name="Valentin K."/>
            <person name="Verret F."/>
            <person name="Berges J.A."/>
            <person name="Brownlee C."/>
            <person name="Cadoret J.P."/>
            <person name="Chiovitti A."/>
            <person name="Choi C.J."/>
            <person name="Coesel S."/>
            <person name="De Martino A."/>
            <person name="Detter J.C."/>
            <person name="Durkin C."/>
            <person name="Falciatore A."/>
            <person name="Fournet J."/>
            <person name="Haruta M."/>
            <person name="Huysman M.J."/>
            <person name="Jenkins B.D."/>
            <person name="Jiroutova K."/>
            <person name="Jorgensen R.E."/>
            <person name="Joubert Y."/>
            <person name="Kaplan A."/>
            <person name="Kroger N."/>
            <person name="Kroth P.G."/>
            <person name="La Roche J."/>
            <person name="Lindquist E."/>
            <person name="Lommer M."/>
            <person name="Martin-Jezequel V."/>
            <person name="Lopez P.J."/>
            <person name="Lucas S."/>
            <person name="Mangogna M."/>
            <person name="McGinnis K."/>
            <person name="Medlin L.K."/>
            <person name="Montsant A."/>
            <person name="Oudot-Le Secq M.P."/>
            <person name="Napoli C."/>
            <person name="Obornik M."/>
            <person name="Parker M.S."/>
            <person name="Petit J.L."/>
            <person name="Porcel B.M."/>
            <person name="Poulsen N."/>
            <person name="Robison M."/>
            <person name="Rychlewski L."/>
            <person name="Rynearson T.A."/>
            <person name="Schmutz J."/>
            <person name="Shapiro H."/>
            <person name="Siaut M."/>
            <person name="Stanley M."/>
            <person name="Sussman M.R."/>
            <person name="Taylor A.R."/>
            <person name="Vardi A."/>
            <person name="von Dassow P."/>
            <person name="Vyverman W."/>
            <person name="Willis A."/>
            <person name="Wyrwicz L.S."/>
            <person name="Rokhsar D.S."/>
            <person name="Weissenbach J."/>
            <person name="Armbrust E.V."/>
            <person name="Green B.R."/>
            <person name="Van de Peer Y."/>
            <person name="Grigoriev I.V."/>
        </authorList>
    </citation>
    <scope>NUCLEOTIDE SEQUENCE [LARGE SCALE GENOMIC DNA]</scope>
    <source>
        <strain evidence="5 6">CCMP1335</strain>
    </source>
</reference>
<dbReference type="Gene3D" id="3.40.50.300">
    <property type="entry name" value="P-loop containing nucleotide triphosphate hydrolases"/>
    <property type="match status" value="2"/>
</dbReference>
<dbReference type="CDD" id="cd17935">
    <property type="entry name" value="EEXXQc_AQR"/>
    <property type="match status" value="1"/>
</dbReference>
<protein>
    <recommendedName>
        <fullName evidence="7">Intron-binding protein aquarius</fullName>
    </recommendedName>
</protein>
<dbReference type="GO" id="GO:0003729">
    <property type="term" value="F:mRNA binding"/>
    <property type="evidence" value="ECO:0000318"/>
    <property type="project" value="GO_Central"/>
</dbReference>
<evidence type="ECO:0000313" key="5">
    <source>
        <dbReference type="EMBL" id="EED91792.1"/>
    </source>
</evidence>
<dbReference type="GO" id="GO:0004386">
    <property type="term" value="F:helicase activity"/>
    <property type="evidence" value="ECO:0007669"/>
    <property type="project" value="InterPro"/>
</dbReference>
<reference evidence="5 6" key="1">
    <citation type="journal article" date="2004" name="Science">
        <title>The genome of the diatom Thalassiosira pseudonana: ecology, evolution, and metabolism.</title>
        <authorList>
            <person name="Armbrust E.V."/>
            <person name="Berges J.A."/>
            <person name="Bowler C."/>
            <person name="Green B.R."/>
            <person name="Martinez D."/>
            <person name="Putnam N.H."/>
            <person name="Zhou S."/>
            <person name="Allen A.E."/>
            <person name="Apt K.E."/>
            <person name="Bechner M."/>
            <person name="Brzezinski M.A."/>
            <person name="Chaal B.K."/>
            <person name="Chiovitti A."/>
            <person name="Davis A.K."/>
            <person name="Demarest M.S."/>
            <person name="Detter J.C."/>
            <person name="Glavina T."/>
            <person name="Goodstein D."/>
            <person name="Hadi M.Z."/>
            <person name="Hellsten U."/>
            <person name="Hildebrand M."/>
            <person name="Jenkins B.D."/>
            <person name="Jurka J."/>
            <person name="Kapitonov V.V."/>
            <person name="Kroger N."/>
            <person name="Lau W.W."/>
            <person name="Lane T.W."/>
            <person name="Larimer F.W."/>
            <person name="Lippmeier J.C."/>
            <person name="Lucas S."/>
            <person name="Medina M."/>
            <person name="Montsant A."/>
            <person name="Obornik M."/>
            <person name="Parker M.S."/>
            <person name="Palenik B."/>
            <person name="Pazour G.J."/>
            <person name="Richardson P.M."/>
            <person name="Rynearson T.A."/>
            <person name="Saito M.A."/>
            <person name="Schwartz D.C."/>
            <person name="Thamatrakoln K."/>
            <person name="Valentin K."/>
            <person name="Vardi A."/>
            <person name="Wilkerson F.P."/>
            <person name="Rokhsar D.S."/>
        </authorList>
    </citation>
    <scope>NUCLEOTIDE SEQUENCE [LARGE SCALE GENOMIC DNA]</scope>
    <source>
        <strain evidence="5 6">CCMP1335</strain>
    </source>
</reference>
<dbReference type="InterPro" id="IPR027417">
    <property type="entry name" value="P-loop_NTPase"/>
</dbReference>
<dbReference type="Pfam" id="PF16399">
    <property type="entry name" value="Aquarius_N_1st"/>
    <property type="match status" value="1"/>
</dbReference>
<dbReference type="InterPro" id="IPR041677">
    <property type="entry name" value="DNA2/NAM7_AAA_11"/>
</dbReference>
<organism evidence="5 6">
    <name type="scientific">Thalassiosira pseudonana</name>
    <name type="common">Marine diatom</name>
    <name type="synonym">Cyclotella nana</name>
    <dbReference type="NCBI Taxonomy" id="35128"/>
    <lineage>
        <taxon>Eukaryota</taxon>
        <taxon>Sar</taxon>
        <taxon>Stramenopiles</taxon>
        <taxon>Ochrophyta</taxon>
        <taxon>Bacillariophyta</taxon>
        <taxon>Coscinodiscophyceae</taxon>
        <taxon>Thalassiosirophycidae</taxon>
        <taxon>Thalassiosirales</taxon>
        <taxon>Thalassiosiraceae</taxon>
        <taxon>Thalassiosira</taxon>
    </lineage>
</organism>
<dbReference type="GeneID" id="7447240"/>
<dbReference type="OMA" id="YRVWLDC"/>
<evidence type="ECO:0000259" key="3">
    <source>
        <dbReference type="Pfam" id="PF16399"/>
    </source>
</evidence>
<dbReference type="KEGG" id="tps:THAPSDRAFT_262371"/>
<dbReference type="SUPFAM" id="SSF52540">
    <property type="entry name" value="P-loop containing nucleoside triphosphate hydrolases"/>
    <property type="match status" value="1"/>
</dbReference>
<evidence type="ECO:0000259" key="1">
    <source>
        <dbReference type="Pfam" id="PF13086"/>
    </source>
</evidence>
<feature type="domain" description="DNA2/NAM7 helicase-like C-terminal" evidence="2">
    <location>
        <begin position="884"/>
        <end position="1078"/>
    </location>
</feature>
<evidence type="ECO:0000313" key="6">
    <source>
        <dbReference type="Proteomes" id="UP000001449"/>
    </source>
</evidence>
<dbReference type="eggNOG" id="KOG1806">
    <property type="taxonomic scope" value="Eukaryota"/>
</dbReference>
<dbReference type="FunFam" id="3.40.50.300:FF:002863">
    <property type="entry name" value="Pre-mRNA-splicing factor cwf11"/>
    <property type="match status" value="1"/>
</dbReference>
<dbReference type="InterPro" id="IPR048966">
    <property type="entry name" value="Aquarius_b-barrel"/>
</dbReference>
<evidence type="ECO:0000259" key="2">
    <source>
        <dbReference type="Pfam" id="PF13087"/>
    </source>
</evidence>
<dbReference type="InParanoid" id="B8C1M1"/>
<dbReference type="FunCoup" id="B8C1M1">
    <property type="interactions" value="476"/>
</dbReference>
<sequence length="1131" mass="126220">YVSKSLELILDLLSYPQTRTHVAPFLSSHHFAVKLALCKLYRDRSFVLFRQQVDMILDSERMEVATTTTTTATSSATDGEDGTPVEALPYNDVAERLIHQRAHTLQKLLHRHYAREASEVVFAGVGRVSDSKWLREKIGLWSEDTLYDVCFRLRLVDDNDEERVKLLTSILLYHQSSRKSDAAILSTAPLYPTESLLWDPHSVPPGSYGLVSNSESLSLPKLNTRFLSAGDYLLRNFRLFRLESAYEIRGDLDANEDTSSKTIFNGWARMALELGSNKMEKQGLRLIRVDPPRLGERVPANVIAELVLDLRHCAQSLIKEWDEVGEFDNLFLMAVDASKMTGAAAPIMGNTDRRVPDEEDCAFPERYGVTAVRGCMVLEVRDEAGVLLSDPALAYEEGGKPQPKGKRRFLRVALDPAQYAQDATGHGSKLGVDVYDTFNLVVRRHGKENNFKAVLETIRGLMRGGANSMYRSIPSWLMPVLLGYGAFASNTAGVTSPNAALDYGDTFIDDAHLRESFVGCDVTVDGNEISGDGIGSSERKKYRVKVVDQGQGNAKVVATSYPFPTSFNGNPIRFTPVQVKAIRSGLSPGLTTLIGPPGTGKTDVAVQIIANLYHSFPTQRTVIVTHSNAALNDIFDKVVARGDVDERYMLRLGSGERNLQTTSSSSHDFTKTGRVAHILSRRGDLLEKVQLLSESLGVTPSYTCETSEYFFFHHVKKRMDAYESAAKNISNGDVAGVFPFKKFFHLEDDSAAMTVDDARTRFNEIKAVFDELSEYRPIELLRSQRQRTDYLLIKQARIVAMTCTHAAIARAHLVEVGFHYDNIIMEEAGQMLDVETFVPLLLQRGESDDSASSHSRLKRVCLIGDHNQLPPVVKNVSFSKYSHYDQSLFARLIRLGVPSIELNKQGRARPEIAKLYSWRYDDLGDLEHVSSRKEFQRANAGLAQTFQLINVEDFEGRGESTPTAYFYQNVGEAEYAVALFQYMVLIGYPPEKISILTTYNGQKDLLLDILAQRCGAGTPLAGVTPGAVSTVDQYQGQQNDFIILSLVRTKAVGHVRDIRRLVVAVSRARLGIYVLCRQSLFCNCHQLRRTMDQFAARPSNLQLVKGEQYPTNRKASEAVSKDKVYEVEDVS</sequence>
<evidence type="ECO:0000259" key="4">
    <source>
        <dbReference type="Pfam" id="PF21143"/>
    </source>
</evidence>
<dbReference type="STRING" id="35128.B8C1M1"/>
<dbReference type="CDD" id="cd18808">
    <property type="entry name" value="SF1_C_Upf1"/>
    <property type="match status" value="1"/>
</dbReference>
<dbReference type="Pfam" id="PF13086">
    <property type="entry name" value="AAA_11"/>
    <property type="match status" value="1"/>
</dbReference>
<name>B8C1M1_THAPS</name>
<dbReference type="AlphaFoldDB" id="B8C1M1"/>
<feature type="domain" description="DNA2/NAM7 helicase helicase" evidence="1">
    <location>
        <begin position="578"/>
        <end position="874"/>
    </location>
</feature>
<dbReference type="InterPro" id="IPR041679">
    <property type="entry name" value="DNA2/NAM7-like_C"/>
</dbReference>
<dbReference type="EMBL" id="CM000642">
    <property type="protein sequence ID" value="EED91792.1"/>
    <property type="molecule type" value="Genomic_DNA"/>
</dbReference>
<dbReference type="InterPro" id="IPR047187">
    <property type="entry name" value="SF1_C_Upf1"/>
</dbReference>
<feature type="domain" description="RNA helicase aquarius beta-barrel" evidence="4">
    <location>
        <begin position="258"/>
        <end position="444"/>
    </location>
</feature>
<accession>B8C1M1</accession>
<feature type="non-terminal residue" evidence="5">
    <location>
        <position position="1"/>
    </location>
</feature>
<gene>
    <name evidence="5" type="ORF">THAPSDRAFT_262371</name>
</gene>
<dbReference type="PaxDb" id="35128-Thaps262371"/>
<dbReference type="GO" id="GO:0071013">
    <property type="term" value="C:catalytic step 2 spliceosome"/>
    <property type="evidence" value="ECO:0000318"/>
    <property type="project" value="GO_Central"/>
</dbReference>
<dbReference type="Proteomes" id="UP000001449">
    <property type="component" value="Chromosome 5"/>
</dbReference>
<dbReference type="Pfam" id="PF13087">
    <property type="entry name" value="AAA_12"/>
    <property type="match status" value="1"/>
</dbReference>
<dbReference type="PANTHER" id="PTHR10887:SF5">
    <property type="entry name" value="RNA HELICASE AQUARIUS"/>
    <property type="match status" value="1"/>
</dbReference>
<proteinExistence type="predicted"/>
<feature type="domain" description="RNA helicase aquarius N-terminal" evidence="3">
    <location>
        <begin position="1"/>
        <end position="172"/>
    </location>
</feature>
<dbReference type="InterPro" id="IPR045055">
    <property type="entry name" value="DNA2/NAM7-like"/>
</dbReference>
<dbReference type="PANTHER" id="PTHR10887">
    <property type="entry name" value="DNA2/NAM7 HELICASE FAMILY"/>
    <property type="match status" value="1"/>
</dbReference>
<dbReference type="Pfam" id="PF21143">
    <property type="entry name" value="Aquarius_N_2nd"/>
    <property type="match status" value="1"/>
</dbReference>
<evidence type="ECO:0008006" key="7">
    <source>
        <dbReference type="Google" id="ProtNLM"/>
    </source>
</evidence>
<dbReference type="RefSeq" id="XP_002290040.1">
    <property type="nucleotide sequence ID" value="XM_002290004.1"/>
</dbReference>
<keyword evidence="6" id="KW-1185">Reference proteome</keyword>